<dbReference type="CDD" id="cd13441">
    <property type="entry name" value="CamS_repeat_1"/>
    <property type="match status" value="1"/>
</dbReference>
<sequence length="402" mass="45652">MKRTIILVISTIVLLSACGQEDSSKEQSKNEHESKQPSTSVKQTATNKDVQGDNYRTILPFKESQARGLLQDNMANSYNGEDFESGLLDLSKQVFPTDKYLYQDGQYLDKDTVNAYLDPKYSKDEIKKMSKDERKSKKADQNLGLNPSHQGEKDPEKIADKSPAYLSNILEQDFYDNGDTKGKEIKGMTIGLAMNSNYYYQKKKNGETYSKKLDSKKVEKQGKQMASEILIRLRENNDLKNIPIHFALYKQSGENAITPGEFMAGTTAEKGKTRINEWKEIDQTSALLPSETAADKDERLNNNFKQFNNNLQAHFNNFTQAVGTVKFDKTTAKQLSVDVPIDYYGKAETIGITQYVTEQAKKYFDNIDEYEIHIKDGNNPQALISKSKDDDEPKVHIYKNSN</sequence>
<dbReference type="Gene3D" id="3.10.570.10">
    <property type="entry name" value="sex pheromone staph- cam373 precursor domain"/>
    <property type="match status" value="1"/>
</dbReference>
<dbReference type="Proteomes" id="UP001209553">
    <property type="component" value="Unassembled WGS sequence"/>
</dbReference>
<proteinExistence type="predicted"/>
<organism evidence="2 3">
    <name type="scientific">Staphylococcus marylandisciuri</name>
    <dbReference type="NCBI Taxonomy" id="2981529"/>
    <lineage>
        <taxon>Bacteria</taxon>
        <taxon>Bacillati</taxon>
        <taxon>Bacillota</taxon>
        <taxon>Bacilli</taxon>
        <taxon>Bacillales</taxon>
        <taxon>Staphylococcaceae</taxon>
        <taxon>Staphylococcus</taxon>
    </lineage>
</organism>
<dbReference type="PROSITE" id="PS51257">
    <property type="entry name" value="PROKAR_LIPOPROTEIN"/>
    <property type="match status" value="1"/>
</dbReference>
<dbReference type="InterPro" id="IPR011426">
    <property type="entry name" value="CamS"/>
</dbReference>
<dbReference type="CDD" id="cd13440">
    <property type="entry name" value="CamS_repeat_2"/>
    <property type="match status" value="1"/>
</dbReference>
<protein>
    <submittedName>
        <fullName evidence="2">CamS family sex pheromone protein</fullName>
    </submittedName>
</protein>
<evidence type="ECO:0000256" key="1">
    <source>
        <dbReference type="SAM" id="MobiDB-lite"/>
    </source>
</evidence>
<keyword evidence="3" id="KW-1185">Reference proteome</keyword>
<dbReference type="PIRSF" id="PIRSF012509">
    <property type="entry name" value="CamS"/>
    <property type="match status" value="1"/>
</dbReference>
<gene>
    <name evidence="2" type="ORF">N9R04_05640</name>
</gene>
<feature type="region of interest" description="Disordered" evidence="1">
    <location>
        <begin position="383"/>
        <end position="402"/>
    </location>
</feature>
<feature type="region of interest" description="Disordered" evidence="1">
    <location>
        <begin position="20"/>
        <end position="54"/>
    </location>
</feature>
<evidence type="ECO:0000313" key="2">
    <source>
        <dbReference type="EMBL" id="MCU5746202.1"/>
    </source>
</evidence>
<feature type="compositionally biased region" description="Polar residues" evidence="1">
    <location>
        <begin position="36"/>
        <end position="49"/>
    </location>
</feature>
<reference evidence="2 3" key="1">
    <citation type="journal article" date="2023" name="Int. J. Syst. Evol. Microbiol.">
        <title>Streptococcus sciuri sp. nov., Staphylococcus marylandisciuri sp. nov. and Staphylococcus americanisciuri sp. nov., isolated from faeces of eastern grey squirrel (Sciurus carolinensis).</title>
        <authorList>
            <person name="Volokhov D.V."/>
            <person name="Zagorodnyaya T.A."/>
            <person name="Furtak V.A."/>
            <person name="Nattanmai G."/>
            <person name="Randall L."/>
            <person name="Jose S."/>
            <person name="Gao Y."/>
            <person name="Eisenberg T."/>
            <person name="Delmonte P."/>
            <person name="Blom J."/>
            <person name="Mitchell K.K."/>
        </authorList>
    </citation>
    <scope>NUCLEOTIDE SEQUENCE [LARGE SCALE GENOMIC DNA]</scope>
    <source>
        <strain evidence="2 3">SQ8-PEA</strain>
    </source>
</reference>
<dbReference type="EMBL" id="JAOPKZ010000008">
    <property type="protein sequence ID" value="MCU5746202.1"/>
    <property type="molecule type" value="Genomic_DNA"/>
</dbReference>
<dbReference type="Pfam" id="PF07537">
    <property type="entry name" value="CamS"/>
    <property type="match status" value="1"/>
</dbReference>
<feature type="compositionally biased region" description="Basic and acidic residues" evidence="1">
    <location>
        <begin position="386"/>
        <end position="395"/>
    </location>
</feature>
<feature type="compositionally biased region" description="Basic and acidic residues" evidence="1">
    <location>
        <begin position="22"/>
        <end position="35"/>
    </location>
</feature>
<comment type="caution">
    <text evidence="2">The sequence shown here is derived from an EMBL/GenBank/DDBJ whole genome shotgun (WGS) entry which is preliminary data.</text>
</comment>
<dbReference type="RefSeq" id="WP_262855741.1">
    <property type="nucleotide sequence ID" value="NZ_JAOPKZ010000008.1"/>
</dbReference>
<feature type="compositionally biased region" description="Basic and acidic residues" evidence="1">
    <location>
        <begin position="126"/>
        <end position="140"/>
    </location>
</feature>
<evidence type="ECO:0000313" key="3">
    <source>
        <dbReference type="Proteomes" id="UP001209553"/>
    </source>
</evidence>
<accession>A0ABT2QQG5</accession>
<name>A0ABT2QQG5_9STAP</name>
<feature type="region of interest" description="Disordered" evidence="1">
    <location>
        <begin position="126"/>
        <end position="158"/>
    </location>
</feature>